<dbReference type="Proteomes" id="UP000075714">
    <property type="component" value="Unassembled WGS sequence"/>
</dbReference>
<dbReference type="InterPro" id="IPR003616">
    <property type="entry name" value="Post-SET_dom"/>
</dbReference>
<feature type="region of interest" description="Disordered" evidence="4">
    <location>
        <begin position="1"/>
        <end position="23"/>
    </location>
</feature>
<evidence type="ECO:0008006" key="9">
    <source>
        <dbReference type="Google" id="ProtNLM"/>
    </source>
</evidence>
<accession>A0A150GHH8</accession>
<dbReference type="Gene3D" id="2.170.270.10">
    <property type="entry name" value="SET domain"/>
    <property type="match status" value="1"/>
</dbReference>
<evidence type="ECO:0000256" key="4">
    <source>
        <dbReference type="SAM" id="MobiDB-lite"/>
    </source>
</evidence>
<dbReference type="InterPro" id="IPR046341">
    <property type="entry name" value="SET_dom_sf"/>
</dbReference>
<protein>
    <recommendedName>
        <fullName evidence="9">Post-SET domain-containing protein</fullName>
    </recommendedName>
</protein>
<name>A0A150GHH8_GONPE</name>
<evidence type="ECO:0000259" key="5">
    <source>
        <dbReference type="PROSITE" id="PS50280"/>
    </source>
</evidence>
<comment type="caution">
    <text evidence="7">The sequence shown here is derived from an EMBL/GenBank/DDBJ whole genome shotgun (WGS) entry which is preliminary data.</text>
</comment>
<evidence type="ECO:0000313" key="8">
    <source>
        <dbReference type="Proteomes" id="UP000075714"/>
    </source>
</evidence>
<sequence length="204" mass="22654">MSAAIATNADQLTAQARAGQPRESSAQCAEYRRLHDGFISQNVSEWAERRQCRNTGHNALFSRKHFKAGEVLSEFGHVAIHSRPTYLTVQMGVDKHIELSPVWMDHINHSCEPNVLFNTTTFQLEALRDIAPGDELCFFYPSTEWSMISPFECKCGTPSCLGFIAGASQLSREQLAGYRLTDFIANRLDEHEAATSAGSPSDSQ</sequence>
<evidence type="ECO:0000313" key="7">
    <source>
        <dbReference type="EMBL" id="KXZ49301.1"/>
    </source>
</evidence>
<dbReference type="SUPFAM" id="SSF82199">
    <property type="entry name" value="SET domain"/>
    <property type="match status" value="1"/>
</dbReference>
<feature type="domain" description="SET" evidence="5">
    <location>
        <begin position="45"/>
        <end position="141"/>
    </location>
</feature>
<dbReference type="GO" id="GO:0008168">
    <property type="term" value="F:methyltransferase activity"/>
    <property type="evidence" value="ECO:0007669"/>
    <property type="project" value="UniProtKB-KW"/>
</dbReference>
<dbReference type="AlphaFoldDB" id="A0A150GHH8"/>
<dbReference type="Pfam" id="PF00856">
    <property type="entry name" value="SET"/>
    <property type="match status" value="1"/>
</dbReference>
<dbReference type="STRING" id="33097.A0A150GHH8"/>
<dbReference type="InterPro" id="IPR001214">
    <property type="entry name" value="SET_dom"/>
</dbReference>
<gene>
    <name evidence="7" type="ORF">GPECTOR_22g895</name>
</gene>
<evidence type="ECO:0000256" key="3">
    <source>
        <dbReference type="ARBA" id="ARBA00022691"/>
    </source>
</evidence>
<dbReference type="EMBL" id="LSYV01000023">
    <property type="protein sequence ID" value="KXZ49301.1"/>
    <property type="molecule type" value="Genomic_DNA"/>
</dbReference>
<organism evidence="7 8">
    <name type="scientific">Gonium pectorale</name>
    <name type="common">Green alga</name>
    <dbReference type="NCBI Taxonomy" id="33097"/>
    <lineage>
        <taxon>Eukaryota</taxon>
        <taxon>Viridiplantae</taxon>
        <taxon>Chlorophyta</taxon>
        <taxon>core chlorophytes</taxon>
        <taxon>Chlorophyceae</taxon>
        <taxon>CS clade</taxon>
        <taxon>Chlamydomonadales</taxon>
        <taxon>Volvocaceae</taxon>
        <taxon>Gonium</taxon>
    </lineage>
</organism>
<evidence type="ECO:0000259" key="6">
    <source>
        <dbReference type="PROSITE" id="PS50868"/>
    </source>
</evidence>
<dbReference type="PANTHER" id="PTHR12350:SF19">
    <property type="entry name" value="SET DOMAIN-CONTAINING PROTEIN"/>
    <property type="match status" value="1"/>
</dbReference>
<keyword evidence="1" id="KW-0489">Methyltransferase</keyword>
<dbReference type="InterPro" id="IPR053201">
    <property type="entry name" value="Flavunoidine_N-MTase"/>
</dbReference>
<feature type="domain" description="Post-SET" evidence="6">
    <location>
        <begin position="149"/>
        <end position="165"/>
    </location>
</feature>
<keyword evidence="2" id="KW-0808">Transferase</keyword>
<dbReference type="PROSITE" id="PS50868">
    <property type="entry name" value="POST_SET"/>
    <property type="match status" value="1"/>
</dbReference>
<evidence type="ECO:0000256" key="1">
    <source>
        <dbReference type="ARBA" id="ARBA00022603"/>
    </source>
</evidence>
<dbReference type="OrthoDB" id="5984008at2759"/>
<dbReference type="PANTHER" id="PTHR12350">
    <property type="entry name" value="HISTONE-LYSINE N-METHYLTRANSFERASE-RELATED"/>
    <property type="match status" value="1"/>
</dbReference>
<proteinExistence type="predicted"/>
<keyword evidence="3" id="KW-0949">S-adenosyl-L-methionine</keyword>
<dbReference type="GO" id="GO:0032259">
    <property type="term" value="P:methylation"/>
    <property type="evidence" value="ECO:0007669"/>
    <property type="project" value="UniProtKB-KW"/>
</dbReference>
<reference evidence="8" key="1">
    <citation type="journal article" date="2016" name="Nat. Commun.">
        <title>The Gonium pectorale genome demonstrates co-option of cell cycle regulation during the evolution of multicellularity.</title>
        <authorList>
            <person name="Hanschen E.R."/>
            <person name="Marriage T.N."/>
            <person name="Ferris P.J."/>
            <person name="Hamaji T."/>
            <person name="Toyoda A."/>
            <person name="Fujiyama A."/>
            <person name="Neme R."/>
            <person name="Noguchi H."/>
            <person name="Minakuchi Y."/>
            <person name="Suzuki M."/>
            <person name="Kawai-Toyooka H."/>
            <person name="Smith D.R."/>
            <person name="Sparks H."/>
            <person name="Anderson J."/>
            <person name="Bakaric R."/>
            <person name="Luria V."/>
            <person name="Karger A."/>
            <person name="Kirschner M.W."/>
            <person name="Durand P.M."/>
            <person name="Michod R.E."/>
            <person name="Nozaki H."/>
            <person name="Olson B.J."/>
        </authorList>
    </citation>
    <scope>NUCLEOTIDE SEQUENCE [LARGE SCALE GENOMIC DNA]</scope>
    <source>
        <strain evidence="8">NIES-2863</strain>
    </source>
</reference>
<dbReference type="PROSITE" id="PS50280">
    <property type="entry name" value="SET"/>
    <property type="match status" value="1"/>
</dbReference>
<keyword evidence="8" id="KW-1185">Reference proteome</keyword>
<evidence type="ECO:0000256" key="2">
    <source>
        <dbReference type="ARBA" id="ARBA00022679"/>
    </source>
</evidence>